<name>A0A8S1WSI8_9CILI</name>
<dbReference type="GO" id="GO:0005249">
    <property type="term" value="F:voltage-gated potassium channel activity"/>
    <property type="evidence" value="ECO:0007669"/>
    <property type="project" value="TreeGrafter"/>
</dbReference>
<sequence length="988" mass="116289">MSQRLLRKSRTNQNDQSQCQSQGHASPILIDEQMRNFKIEFSDLSRKRLSDSGEVKDPTIYSQRKSRLSQFSQINNRQRDVSEHNPSLPQYTGTTKQYYQLKWKELNGLPKHTDLQQIIKTFLQKLKRNANIMDQPITNTYFKENYLKEEVQFQPSYLLHLRQFFQYIRLISYILVPLQAGTNSVQLWVLGFILLFLLIEQVDQIFKIKLEKLNITCNFVYIASTLLINFDFSNTGKLILLLLLLSGIKYQFHWNTITFSLILLIYINYIANIWLLIQNDEFSYIESVIWTMNNCLPFHNIESHNQSNQIYTIIFQIASYYFQMIFLSSFIKFLFSKNEMKMFIDFLENNKVDLKIIQDTREVLKENQYSNTLSTVNNLMQSLPINLTKPLFFLMKSKKLQEISFFKQYFSKQSLDEIGYESNLKFYKTNDIIVEKGQLDEYIYVVLQGEIGIYDKNIYLQCLPNNQAIGIENLLMSQGHNLTMRSKGNSILIQIKHSLFLDTIKKINNDLETLHSIKNEVLFMNKIELLLQNCYVCGSQYHLSSGCNKVHSVLNNSIVISRYLYSIPQKREKYERKWDWRVNSLYNFKLVRSCGRRLKRNYGFMFQEPEINNRIDYYDEEEEEEDEDENDDEIQLGRQSYKDLTNPSRKSVEMVSGQTLRDIIYHDHIDNEEQLQYYQQQWQQQQQQEINRHQINKQTLQTAGFQTNDDLYFGDSINIPLQHKQFTQNSNTFRSSSGQNTYQSQKSQQLKQQQQQQQTQQQTQQSLYQSKTYVQSPLGTNQLLVSSNRNAQPKLTFSYDPFYHEQNQKQVLAAPQPEYQAMARPQYRSSTNYVPSVQNQLPIVSEESNSLLNIPIANNPYQSAMSISSVGMSSIDEVQRREGQNNTYTGVRRATQKQTNTVSSVISPDIKKKSISASNSRSYSALSSRQNQHYSDLDNILYKQDLKDNFDIDQIGIYQQFKPQNNYDCVVNQIKIQSKKLIKKKKLK</sequence>
<gene>
    <name evidence="4" type="ORF">PPENT_87.1.T1020188</name>
</gene>
<feature type="transmembrane region" description="Helical" evidence="2">
    <location>
        <begin position="219"/>
        <end position="245"/>
    </location>
</feature>
<dbReference type="PROSITE" id="PS50042">
    <property type="entry name" value="CNMP_BINDING_3"/>
    <property type="match status" value="1"/>
</dbReference>
<feature type="region of interest" description="Disordered" evidence="1">
    <location>
        <begin position="1"/>
        <end position="27"/>
    </location>
</feature>
<feature type="compositionally biased region" description="Basic residues" evidence="1">
    <location>
        <begin position="1"/>
        <end position="10"/>
    </location>
</feature>
<proteinExistence type="predicted"/>
<feature type="transmembrane region" description="Helical" evidence="2">
    <location>
        <begin position="313"/>
        <end position="335"/>
    </location>
</feature>
<reference evidence="4" key="1">
    <citation type="submission" date="2021-01" db="EMBL/GenBank/DDBJ databases">
        <authorList>
            <consortium name="Genoscope - CEA"/>
            <person name="William W."/>
        </authorList>
    </citation>
    <scope>NUCLEOTIDE SEQUENCE</scope>
</reference>
<protein>
    <recommendedName>
        <fullName evidence="3">Cyclic nucleotide-binding domain-containing protein</fullName>
    </recommendedName>
</protein>
<feature type="compositionally biased region" description="Low complexity" evidence="1">
    <location>
        <begin position="741"/>
        <end position="757"/>
    </location>
</feature>
<dbReference type="PANTHER" id="PTHR45689:SF5">
    <property type="entry name" value="I[[H]] CHANNEL, ISOFORM E"/>
    <property type="match status" value="1"/>
</dbReference>
<keyword evidence="5" id="KW-1185">Reference proteome</keyword>
<evidence type="ECO:0000259" key="3">
    <source>
        <dbReference type="PROSITE" id="PS50042"/>
    </source>
</evidence>
<evidence type="ECO:0000256" key="1">
    <source>
        <dbReference type="SAM" id="MobiDB-lite"/>
    </source>
</evidence>
<organism evidence="4 5">
    <name type="scientific">Paramecium pentaurelia</name>
    <dbReference type="NCBI Taxonomy" id="43138"/>
    <lineage>
        <taxon>Eukaryota</taxon>
        <taxon>Sar</taxon>
        <taxon>Alveolata</taxon>
        <taxon>Ciliophora</taxon>
        <taxon>Intramacronucleata</taxon>
        <taxon>Oligohymenophorea</taxon>
        <taxon>Peniculida</taxon>
        <taxon>Parameciidae</taxon>
        <taxon>Paramecium</taxon>
    </lineage>
</organism>
<feature type="region of interest" description="Disordered" evidence="1">
    <location>
        <begin position="731"/>
        <end position="757"/>
    </location>
</feature>
<comment type="caution">
    <text evidence="4">The sequence shown here is derived from an EMBL/GenBank/DDBJ whole genome shotgun (WGS) entry which is preliminary data.</text>
</comment>
<evidence type="ECO:0000313" key="4">
    <source>
        <dbReference type="EMBL" id="CAD8192828.1"/>
    </source>
</evidence>
<feature type="domain" description="Cyclic nucleotide-binding" evidence="3">
    <location>
        <begin position="406"/>
        <end position="504"/>
    </location>
</feature>
<dbReference type="GO" id="GO:0035725">
    <property type="term" value="P:sodium ion transmembrane transport"/>
    <property type="evidence" value="ECO:0007669"/>
    <property type="project" value="TreeGrafter"/>
</dbReference>
<dbReference type="InterPro" id="IPR051413">
    <property type="entry name" value="K/Na_HCN_channel"/>
</dbReference>
<dbReference type="Proteomes" id="UP000689195">
    <property type="component" value="Unassembled WGS sequence"/>
</dbReference>
<keyword evidence="2" id="KW-1133">Transmembrane helix</keyword>
<feature type="region of interest" description="Disordered" evidence="1">
    <location>
        <begin position="620"/>
        <end position="640"/>
    </location>
</feature>
<dbReference type="EMBL" id="CAJJDO010000102">
    <property type="protein sequence ID" value="CAD8192828.1"/>
    <property type="molecule type" value="Genomic_DNA"/>
</dbReference>
<dbReference type="GO" id="GO:0003254">
    <property type="term" value="P:regulation of membrane depolarization"/>
    <property type="evidence" value="ECO:0007669"/>
    <property type="project" value="TreeGrafter"/>
</dbReference>
<keyword evidence="2" id="KW-0812">Transmembrane</keyword>
<feature type="compositionally biased region" description="Polar residues" evidence="1">
    <location>
        <begin position="731"/>
        <end position="740"/>
    </location>
</feature>
<dbReference type="PANTHER" id="PTHR45689">
    <property type="entry name" value="I[[H]] CHANNEL, ISOFORM E"/>
    <property type="match status" value="1"/>
</dbReference>
<feature type="transmembrane region" description="Helical" evidence="2">
    <location>
        <begin position="170"/>
        <end position="199"/>
    </location>
</feature>
<accession>A0A8S1WSI8</accession>
<evidence type="ECO:0000313" key="5">
    <source>
        <dbReference type="Proteomes" id="UP000689195"/>
    </source>
</evidence>
<dbReference type="InterPro" id="IPR000595">
    <property type="entry name" value="cNMP-bd_dom"/>
</dbReference>
<dbReference type="OrthoDB" id="301379at2759"/>
<dbReference type="GO" id="GO:0098855">
    <property type="term" value="C:HCN channel complex"/>
    <property type="evidence" value="ECO:0007669"/>
    <property type="project" value="TreeGrafter"/>
</dbReference>
<evidence type="ECO:0000256" key="2">
    <source>
        <dbReference type="SAM" id="Phobius"/>
    </source>
</evidence>
<feature type="compositionally biased region" description="Acidic residues" evidence="1">
    <location>
        <begin position="620"/>
        <end position="634"/>
    </location>
</feature>
<feature type="transmembrane region" description="Helical" evidence="2">
    <location>
        <begin position="257"/>
        <end position="277"/>
    </location>
</feature>
<keyword evidence="2" id="KW-0472">Membrane</keyword>
<dbReference type="AlphaFoldDB" id="A0A8S1WSI8"/>
<dbReference type="Pfam" id="PF00027">
    <property type="entry name" value="cNMP_binding"/>
    <property type="match status" value="1"/>
</dbReference>
<feature type="compositionally biased region" description="Polar residues" evidence="1">
    <location>
        <begin position="11"/>
        <end position="24"/>
    </location>
</feature>